<dbReference type="AlphaFoldDB" id="A0AAX6SUM9"/>
<dbReference type="GeneID" id="101714951"/>
<sequence length="243" mass="26062">MVLRWPFPGAPATPKGTETLTQGLPWAFLGPLTWLPSLVGCDSLWNKVPHHEVAPNPHLRPACRRRAPFLNKAAPFREPQPARDAHPGPQRGQPCHLSACAGLGFTRDPRRDAGASLSARAHGRQRTHGASGSEPGRALRASRPVTGGCTGACAGGQMVTPSMGQIQEGTTGALPMGHQAAHDPVSASEFSILAYFAHYFRVCSGRQCLFQMFSEYICPSLNGIELTCVSHSFNHSMALNCMC</sequence>
<dbReference type="Proteomes" id="UP000694906">
    <property type="component" value="Unplaced"/>
</dbReference>
<proteinExistence type="predicted"/>
<feature type="region of interest" description="Disordered" evidence="1">
    <location>
        <begin position="75"/>
        <end position="143"/>
    </location>
</feature>
<dbReference type="RefSeq" id="XP_021112148.1">
    <property type="nucleotide sequence ID" value="XM_021256489.1"/>
</dbReference>
<accession>A0AAX6SUM9</accession>
<protein>
    <submittedName>
        <fullName evidence="3">Uncharacterized protein LOC101714951</fullName>
    </submittedName>
</protein>
<evidence type="ECO:0000313" key="3">
    <source>
        <dbReference type="RefSeq" id="XP_021112148.1"/>
    </source>
</evidence>
<reference evidence="3" key="1">
    <citation type="submission" date="2025-08" db="UniProtKB">
        <authorList>
            <consortium name="RefSeq"/>
        </authorList>
    </citation>
    <scope>IDENTIFICATION</scope>
</reference>
<evidence type="ECO:0000313" key="2">
    <source>
        <dbReference type="Proteomes" id="UP000694906"/>
    </source>
</evidence>
<gene>
    <name evidence="3" type="primary">LOC101714951</name>
</gene>
<keyword evidence="2" id="KW-1185">Reference proteome</keyword>
<organism evidence="2 3">
    <name type="scientific">Heterocephalus glaber</name>
    <name type="common">Naked mole rat</name>
    <dbReference type="NCBI Taxonomy" id="10181"/>
    <lineage>
        <taxon>Eukaryota</taxon>
        <taxon>Metazoa</taxon>
        <taxon>Chordata</taxon>
        <taxon>Craniata</taxon>
        <taxon>Vertebrata</taxon>
        <taxon>Euteleostomi</taxon>
        <taxon>Mammalia</taxon>
        <taxon>Eutheria</taxon>
        <taxon>Euarchontoglires</taxon>
        <taxon>Glires</taxon>
        <taxon>Rodentia</taxon>
        <taxon>Hystricomorpha</taxon>
        <taxon>Bathyergidae</taxon>
        <taxon>Heterocephalus</taxon>
    </lineage>
</organism>
<name>A0AAX6SUM9_HETGA</name>
<evidence type="ECO:0000256" key="1">
    <source>
        <dbReference type="SAM" id="MobiDB-lite"/>
    </source>
</evidence>